<sequence>MFVTYPAYFYYSKQDAVHFFVTFPDFNLSATQGTDVADAMYMASDWLGINVADLVEHERALPTPSAMGELSLTDNPFFNDDADLRSSFDATQSFVSMVGVNIDSYLNQSQPIKKTLTIPKWANDRGKKLHINFSETLTEAIANLPNPHSLQK</sequence>
<dbReference type="RefSeq" id="WP_274259673.1">
    <property type="nucleotide sequence ID" value="NZ_CP117884.1"/>
</dbReference>
<dbReference type="SUPFAM" id="SSF143100">
    <property type="entry name" value="TTHA1013/TTHA0281-like"/>
    <property type="match status" value="1"/>
</dbReference>
<proteinExistence type="predicted"/>
<reference evidence="1 2" key="1">
    <citation type="submission" date="2023-02" db="EMBL/GenBank/DDBJ databases">
        <title>Genome sequence of Lacticaseibacillus sp. KACC 23028.</title>
        <authorList>
            <person name="Kim S."/>
            <person name="Heo J."/>
            <person name="Kwon S.-W."/>
        </authorList>
    </citation>
    <scope>NUCLEOTIDE SEQUENCE [LARGE SCALE GENOMIC DNA]</scope>
    <source>
        <strain evidence="1 2">KACC 23028</strain>
    </source>
</reference>
<dbReference type="Gene3D" id="3.30.160.250">
    <property type="match status" value="1"/>
</dbReference>
<organism evidence="1 2">
    <name type="scientific">Lacticaseibacillus pabuli</name>
    <dbReference type="NCBI Taxonomy" id="3025672"/>
    <lineage>
        <taxon>Bacteria</taxon>
        <taxon>Bacillati</taxon>
        <taxon>Bacillota</taxon>
        <taxon>Bacilli</taxon>
        <taxon>Lactobacillales</taxon>
        <taxon>Lactobacillaceae</taxon>
        <taxon>Lacticaseibacillus</taxon>
    </lineage>
</organism>
<keyword evidence="2" id="KW-1185">Reference proteome</keyword>
<evidence type="ECO:0000313" key="2">
    <source>
        <dbReference type="Proteomes" id="UP001220377"/>
    </source>
</evidence>
<protein>
    <submittedName>
        <fullName evidence="1">Type II toxin-antitoxin system HicB family antitoxin</fullName>
    </submittedName>
</protein>
<dbReference type="InterPro" id="IPR035069">
    <property type="entry name" value="TTHA1013/TTHA0281-like"/>
</dbReference>
<dbReference type="Proteomes" id="UP001220377">
    <property type="component" value="Chromosome"/>
</dbReference>
<evidence type="ECO:0000313" key="1">
    <source>
        <dbReference type="EMBL" id="WDF82307.1"/>
    </source>
</evidence>
<gene>
    <name evidence="1" type="ORF">PQ472_10495</name>
</gene>
<accession>A0ABY7WQ35</accession>
<name>A0ABY7WQ35_9LACO</name>
<dbReference type="EMBL" id="CP117884">
    <property type="protein sequence ID" value="WDF82307.1"/>
    <property type="molecule type" value="Genomic_DNA"/>
</dbReference>